<sequence>YALKVNDTRRDTEGMSRSKRSMYRRRYEWLDNTKAEFATRLR</sequence>
<dbReference type="EMBL" id="NIXT01004622">
    <property type="protein sequence ID" value="OXE28190.1"/>
    <property type="molecule type" value="Genomic_DNA"/>
</dbReference>
<reference evidence="1 2" key="1">
    <citation type="journal article" date="2017" name="Appl. Environ. Microbiol.">
        <title>Parallel evolution of two clades of a major Atlantic endemic Vibrio parahaemolyticus pathogen lineage by independent acquisition of related pathogenicity islands.</title>
        <authorList>
            <person name="Xu F."/>
            <person name="Gonzalez-Escalona N."/>
            <person name="Drees K.P."/>
            <person name="Sebra R.P."/>
            <person name="Cooper V.S."/>
            <person name="Jones S.H."/>
            <person name="Whistler C.A."/>
        </authorList>
    </citation>
    <scope>NUCLEOTIDE SEQUENCE [LARGE SCALE GENOMIC DNA]</scope>
    <source>
        <strain evidence="1 2">MAVP-3</strain>
    </source>
</reference>
<dbReference type="Pfam" id="PF04393">
    <property type="entry name" value="DUF535"/>
    <property type="match status" value="1"/>
</dbReference>
<dbReference type="AlphaFoldDB" id="A0A227IZC9"/>
<feature type="non-terminal residue" evidence="1">
    <location>
        <position position="1"/>
    </location>
</feature>
<protein>
    <submittedName>
        <fullName evidence="1">Uncharacterized protein</fullName>
    </submittedName>
</protein>
<dbReference type="InterPro" id="IPR007488">
    <property type="entry name" value="DUF535"/>
</dbReference>
<evidence type="ECO:0000313" key="2">
    <source>
        <dbReference type="Proteomes" id="UP000214596"/>
    </source>
</evidence>
<evidence type="ECO:0000313" key="1">
    <source>
        <dbReference type="EMBL" id="OXE28190.1"/>
    </source>
</evidence>
<name>A0A227IZC9_VIBPH</name>
<accession>A0A227IZC9</accession>
<gene>
    <name evidence="1" type="ORF">CA163_35200</name>
</gene>
<proteinExistence type="predicted"/>
<comment type="caution">
    <text evidence="1">The sequence shown here is derived from an EMBL/GenBank/DDBJ whole genome shotgun (WGS) entry which is preliminary data.</text>
</comment>
<organism evidence="1 2">
    <name type="scientific">Vibrio parahaemolyticus</name>
    <dbReference type="NCBI Taxonomy" id="670"/>
    <lineage>
        <taxon>Bacteria</taxon>
        <taxon>Pseudomonadati</taxon>
        <taxon>Pseudomonadota</taxon>
        <taxon>Gammaproteobacteria</taxon>
        <taxon>Vibrionales</taxon>
        <taxon>Vibrionaceae</taxon>
        <taxon>Vibrio</taxon>
    </lineage>
</organism>
<dbReference type="Proteomes" id="UP000214596">
    <property type="component" value="Unassembled WGS sequence"/>
</dbReference>